<dbReference type="EMBL" id="CAJNON010000022">
    <property type="protein sequence ID" value="CAF0799950.1"/>
    <property type="molecule type" value="Genomic_DNA"/>
</dbReference>
<feature type="transmembrane region" description="Helical" evidence="2">
    <location>
        <begin position="140"/>
        <end position="167"/>
    </location>
</feature>
<comment type="caution">
    <text evidence="3">The sequence shown here is derived from an EMBL/GenBank/DDBJ whole genome shotgun (WGS) entry which is preliminary data.</text>
</comment>
<keyword evidence="2" id="KW-1133">Transmembrane helix</keyword>
<dbReference type="OrthoDB" id="9996536at2759"/>
<organism evidence="3 5">
    <name type="scientific">Adineta steineri</name>
    <dbReference type="NCBI Taxonomy" id="433720"/>
    <lineage>
        <taxon>Eukaryota</taxon>
        <taxon>Metazoa</taxon>
        <taxon>Spiralia</taxon>
        <taxon>Gnathifera</taxon>
        <taxon>Rotifera</taxon>
        <taxon>Eurotatoria</taxon>
        <taxon>Bdelloidea</taxon>
        <taxon>Adinetida</taxon>
        <taxon>Adinetidae</taxon>
        <taxon>Adineta</taxon>
    </lineage>
</organism>
<evidence type="ECO:0000256" key="1">
    <source>
        <dbReference type="SAM" id="MobiDB-lite"/>
    </source>
</evidence>
<reference evidence="3" key="1">
    <citation type="submission" date="2021-02" db="EMBL/GenBank/DDBJ databases">
        <authorList>
            <person name="Nowell W R."/>
        </authorList>
    </citation>
    <scope>NUCLEOTIDE SEQUENCE</scope>
</reference>
<dbReference type="AlphaFoldDB" id="A0A813SFS8"/>
<feature type="compositionally biased region" description="Polar residues" evidence="1">
    <location>
        <begin position="303"/>
        <end position="316"/>
    </location>
</feature>
<keyword evidence="2" id="KW-0472">Membrane</keyword>
<feature type="region of interest" description="Disordered" evidence="1">
    <location>
        <begin position="236"/>
        <end position="278"/>
    </location>
</feature>
<dbReference type="Proteomes" id="UP000663881">
    <property type="component" value="Unassembled WGS sequence"/>
</dbReference>
<proteinExistence type="predicted"/>
<feature type="region of interest" description="Disordered" evidence="1">
    <location>
        <begin position="293"/>
        <end position="329"/>
    </location>
</feature>
<dbReference type="Proteomes" id="UP000663891">
    <property type="component" value="Unassembled WGS sequence"/>
</dbReference>
<feature type="transmembrane region" description="Helical" evidence="2">
    <location>
        <begin position="68"/>
        <end position="90"/>
    </location>
</feature>
<protein>
    <submittedName>
        <fullName evidence="3">Uncharacterized protein</fullName>
    </submittedName>
</protein>
<keyword evidence="2" id="KW-0812">Transmembrane</keyword>
<evidence type="ECO:0000313" key="3">
    <source>
        <dbReference type="EMBL" id="CAF0799950.1"/>
    </source>
</evidence>
<dbReference type="EMBL" id="CAJOAY010000669">
    <property type="protein sequence ID" value="CAF3712989.1"/>
    <property type="molecule type" value="Genomic_DNA"/>
</dbReference>
<gene>
    <name evidence="4" type="ORF">OKA104_LOCUS13316</name>
    <name evidence="3" type="ORF">VCS650_LOCUS3958</name>
</gene>
<evidence type="ECO:0000313" key="4">
    <source>
        <dbReference type="EMBL" id="CAF3712989.1"/>
    </source>
</evidence>
<name>A0A813SFS8_9BILA</name>
<feature type="compositionally biased region" description="Polar residues" evidence="1">
    <location>
        <begin position="263"/>
        <end position="278"/>
    </location>
</feature>
<feature type="compositionally biased region" description="Polar residues" evidence="1">
    <location>
        <begin position="241"/>
        <end position="254"/>
    </location>
</feature>
<evidence type="ECO:0000313" key="5">
    <source>
        <dbReference type="Proteomes" id="UP000663891"/>
    </source>
</evidence>
<feature type="transmembrane region" description="Helical" evidence="2">
    <location>
        <begin position="25"/>
        <end position="47"/>
    </location>
</feature>
<accession>A0A813SFS8</accession>
<evidence type="ECO:0000256" key="2">
    <source>
        <dbReference type="SAM" id="Phobius"/>
    </source>
</evidence>
<sequence length="389" mass="44575">MYRAGQPNPPPKMLNKHGLHVRWPRPWICIIGIILILLTFIIAGMEIGNTITDLYRATAFGACVPNVCFIRFTIFVCCLMIILCAALITYDVFVFVDPTRCFILSCNNAGILTSSGTTFTGWPVTITWPSYFTTDMNLKLIFMSIQLFCSVLYILFVLLYILTYIIYRYIKLQQQQVPYNVNRNVFPSYDTNRVSEKPVNRSVSAYPMNRAVSRNSNYPPQSYSHSMPNNKVTVYKLDGQPDTSSQRHFPQETSAPRPLTRAVSRSSNHAPQSYSHVNPNQKITLYTIEGQLGTTPRRHNPSETHQSGRGTMTPTRSKQKTFIRPRASSVDDGRLCTRCKREPRMVCATHYERQNYFSNLCLGCNDELSHENRKAPPYVPSKYNRHWVP</sequence>